<protein>
    <submittedName>
        <fullName evidence="3">Uncharacterized protein Pbp45</fullName>
    </submittedName>
</protein>
<feature type="region of interest" description="Disordered" evidence="1">
    <location>
        <begin position="230"/>
        <end position="265"/>
    </location>
</feature>
<dbReference type="Pfam" id="PF09808">
    <property type="entry name" value="SNAPC1"/>
    <property type="match status" value="1"/>
</dbReference>
<accession>A0A9R1T8Z9</accession>
<evidence type="ECO:0000313" key="3">
    <source>
        <dbReference type="RefSeq" id="XP_011305674.1"/>
    </source>
</evidence>
<dbReference type="KEGG" id="fas:105268091"/>
<dbReference type="AlphaFoldDB" id="A0A9R1T8Z9"/>
<dbReference type="PANTHER" id="PTHR15131">
    <property type="entry name" value="SMALL NUCLEAR RNA ACTIVATING COMPLEX, POLYPEPTIDE 1"/>
    <property type="match status" value="1"/>
</dbReference>
<evidence type="ECO:0000313" key="2">
    <source>
        <dbReference type="Proteomes" id="UP000694866"/>
    </source>
</evidence>
<organism evidence="2 3">
    <name type="scientific">Fopius arisanus</name>
    <dbReference type="NCBI Taxonomy" id="64838"/>
    <lineage>
        <taxon>Eukaryota</taxon>
        <taxon>Metazoa</taxon>
        <taxon>Ecdysozoa</taxon>
        <taxon>Arthropoda</taxon>
        <taxon>Hexapoda</taxon>
        <taxon>Insecta</taxon>
        <taxon>Pterygota</taxon>
        <taxon>Neoptera</taxon>
        <taxon>Endopterygota</taxon>
        <taxon>Hymenoptera</taxon>
        <taxon>Apocrita</taxon>
        <taxon>Ichneumonoidea</taxon>
        <taxon>Braconidae</taxon>
        <taxon>Opiinae</taxon>
        <taxon>Fopius</taxon>
    </lineage>
</organism>
<dbReference type="InterPro" id="IPR019188">
    <property type="entry name" value="SNAPC1"/>
</dbReference>
<dbReference type="GeneID" id="105268091"/>
<sequence length="265" mass="30473">MMEDIESEESVKAPGFREDCLRLLEKFEENEDCSFERFSELWRMMKFTNVYWNRVSEAEMLQFCKEALDIAKEFISPSCSITRKIGGIFLLYGLYFKCPMKGLKIRKTKTQWENLLQLRDDLFSRQKMEAVYILNKLIESHAFAFCIRNHENGLENHCALKDVTMKTLESSHSKPTEILSSLTEISSISEAYVQLKSKLLGNSTGNVPKLYNGLEIKKLLKDIDKINDVGSRRSRGTSNDNEDLINDSSSTGSEDTDEDFDPDPV</sequence>
<dbReference type="OrthoDB" id="20127at2759"/>
<dbReference type="GO" id="GO:0019185">
    <property type="term" value="C:snRNA-activating protein complex"/>
    <property type="evidence" value="ECO:0007669"/>
    <property type="project" value="TreeGrafter"/>
</dbReference>
<dbReference type="RefSeq" id="XP_011305674.1">
    <property type="nucleotide sequence ID" value="XM_011307372.1"/>
</dbReference>
<dbReference type="PANTHER" id="PTHR15131:SF3">
    <property type="entry name" value="SNRNA-ACTIVATING PROTEIN COMPLEX SUBUNIT 1"/>
    <property type="match status" value="1"/>
</dbReference>
<dbReference type="CTD" id="41920"/>
<dbReference type="GO" id="GO:0042796">
    <property type="term" value="P:snRNA transcription by RNA polymerase III"/>
    <property type="evidence" value="ECO:0007669"/>
    <property type="project" value="TreeGrafter"/>
</dbReference>
<name>A0A9R1T8Z9_9HYME</name>
<gene>
    <name evidence="3" type="primary">Pbp45</name>
</gene>
<proteinExistence type="predicted"/>
<keyword evidence="2" id="KW-1185">Reference proteome</keyword>
<evidence type="ECO:0000256" key="1">
    <source>
        <dbReference type="SAM" id="MobiDB-lite"/>
    </source>
</evidence>
<dbReference type="GO" id="GO:0043565">
    <property type="term" value="F:sequence-specific DNA binding"/>
    <property type="evidence" value="ECO:0007669"/>
    <property type="project" value="TreeGrafter"/>
</dbReference>
<dbReference type="Proteomes" id="UP000694866">
    <property type="component" value="Unplaced"/>
</dbReference>
<feature type="compositionally biased region" description="Acidic residues" evidence="1">
    <location>
        <begin position="254"/>
        <end position="265"/>
    </location>
</feature>
<dbReference type="GO" id="GO:0042795">
    <property type="term" value="P:snRNA transcription by RNA polymerase II"/>
    <property type="evidence" value="ECO:0007669"/>
    <property type="project" value="TreeGrafter"/>
</dbReference>
<reference evidence="3" key="1">
    <citation type="submission" date="2025-08" db="UniProtKB">
        <authorList>
            <consortium name="RefSeq"/>
        </authorList>
    </citation>
    <scope>IDENTIFICATION</scope>
    <source>
        <strain evidence="3">USDA-PBARC FA_bdor</strain>
        <tissue evidence="3">Whole organism</tissue>
    </source>
</reference>